<dbReference type="PANTHER" id="PTHR22726">
    <property type="entry name" value="METALLOENDOPEPTIDASE OMA1"/>
    <property type="match status" value="1"/>
</dbReference>
<keyword evidence="3 6" id="KW-0378">Hydrolase</keyword>
<name>A0A8J7E640_9CYAN</name>
<dbReference type="GO" id="GO:0051603">
    <property type="term" value="P:proteolysis involved in protein catabolic process"/>
    <property type="evidence" value="ECO:0007669"/>
    <property type="project" value="TreeGrafter"/>
</dbReference>
<sequence>MTEESYSSRNPPPSNRDLLILLGMFVTFVVGVIWIVGLLVNGLIGLIPPEVEQKLGSVIVPTFEKQAKSSPTQDTLNQLLDRLEQQLPPEQLANRNYRVLYVPESTVNALAVPGDAVIIYQGLLAKMESENELMMVLGHELGHFANRDHLRGLGRTLVLRMAIAYFVGDSGGLQAAIVNAAQVVGSARFSQSQETEADEFGLALLHGTYGQVAGATDFFAKLAKEKGQNLAILSTHPAPKSRVKKLKRAIEKRNYKVGEKTPLPSNLEV</sequence>
<keyword evidence="7" id="KW-1133">Transmembrane helix</keyword>
<keyword evidence="10" id="KW-1185">Reference proteome</keyword>
<dbReference type="InterPro" id="IPR051156">
    <property type="entry name" value="Mito/Outer_Membr_Metalloprot"/>
</dbReference>
<evidence type="ECO:0000256" key="6">
    <source>
        <dbReference type="RuleBase" id="RU003983"/>
    </source>
</evidence>
<evidence type="ECO:0000256" key="7">
    <source>
        <dbReference type="SAM" id="Phobius"/>
    </source>
</evidence>
<feature type="transmembrane region" description="Helical" evidence="7">
    <location>
        <begin position="20"/>
        <end position="47"/>
    </location>
</feature>
<keyword evidence="7" id="KW-0472">Membrane</keyword>
<evidence type="ECO:0000256" key="5">
    <source>
        <dbReference type="ARBA" id="ARBA00023049"/>
    </source>
</evidence>
<dbReference type="GO" id="GO:0004222">
    <property type="term" value="F:metalloendopeptidase activity"/>
    <property type="evidence" value="ECO:0007669"/>
    <property type="project" value="InterPro"/>
</dbReference>
<keyword evidence="1 6" id="KW-0645">Protease</keyword>
<evidence type="ECO:0000259" key="8">
    <source>
        <dbReference type="Pfam" id="PF01435"/>
    </source>
</evidence>
<dbReference type="GO" id="GO:0016020">
    <property type="term" value="C:membrane"/>
    <property type="evidence" value="ECO:0007669"/>
    <property type="project" value="TreeGrafter"/>
</dbReference>
<evidence type="ECO:0000256" key="1">
    <source>
        <dbReference type="ARBA" id="ARBA00022670"/>
    </source>
</evidence>
<proteinExistence type="inferred from homology"/>
<dbReference type="GO" id="GO:0046872">
    <property type="term" value="F:metal ion binding"/>
    <property type="evidence" value="ECO:0007669"/>
    <property type="project" value="UniProtKB-KW"/>
</dbReference>
<organism evidence="9 10">
    <name type="scientific">Lusitaniella coriacea LEGE 07157</name>
    <dbReference type="NCBI Taxonomy" id="945747"/>
    <lineage>
        <taxon>Bacteria</taxon>
        <taxon>Bacillati</taxon>
        <taxon>Cyanobacteriota</taxon>
        <taxon>Cyanophyceae</taxon>
        <taxon>Spirulinales</taxon>
        <taxon>Lusitaniellaceae</taxon>
        <taxon>Lusitaniella</taxon>
    </lineage>
</organism>
<dbReference type="InterPro" id="IPR001915">
    <property type="entry name" value="Peptidase_M48"/>
</dbReference>
<evidence type="ECO:0000256" key="4">
    <source>
        <dbReference type="ARBA" id="ARBA00022833"/>
    </source>
</evidence>
<dbReference type="Proteomes" id="UP000654482">
    <property type="component" value="Unassembled WGS sequence"/>
</dbReference>
<comment type="similarity">
    <text evidence="6">Belongs to the peptidase M48 family.</text>
</comment>
<evidence type="ECO:0000313" key="9">
    <source>
        <dbReference type="EMBL" id="MBE9118994.1"/>
    </source>
</evidence>
<keyword evidence="2" id="KW-0479">Metal-binding</keyword>
<dbReference type="Gene3D" id="3.30.2010.10">
    <property type="entry name" value="Metalloproteases ('zincins'), catalytic domain"/>
    <property type="match status" value="1"/>
</dbReference>
<dbReference type="RefSeq" id="WP_194032089.1">
    <property type="nucleotide sequence ID" value="NZ_JADEWZ010000072.1"/>
</dbReference>
<keyword evidence="7" id="KW-0812">Transmembrane</keyword>
<gene>
    <name evidence="9" type="ORF">IQ249_24185</name>
</gene>
<evidence type="ECO:0000256" key="3">
    <source>
        <dbReference type="ARBA" id="ARBA00022801"/>
    </source>
</evidence>
<dbReference type="EMBL" id="JADEWZ010000072">
    <property type="protein sequence ID" value="MBE9118994.1"/>
    <property type="molecule type" value="Genomic_DNA"/>
</dbReference>
<evidence type="ECO:0000256" key="2">
    <source>
        <dbReference type="ARBA" id="ARBA00022723"/>
    </source>
</evidence>
<reference evidence="9" key="1">
    <citation type="submission" date="2020-10" db="EMBL/GenBank/DDBJ databases">
        <authorList>
            <person name="Castelo-Branco R."/>
            <person name="Eusebio N."/>
            <person name="Adriana R."/>
            <person name="Vieira A."/>
            <person name="Brugerolle De Fraissinette N."/>
            <person name="Rezende De Castro R."/>
            <person name="Schneider M.P."/>
            <person name="Vasconcelos V."/>
            <person name="Leao P.N."/>
        </authorList>
    </citation>
    <scope>NUCLEOTIDE SEQUENCE</scope>
    <source>
        <strain evidence="9">LEGE 07157</strain>
    </source>
</reference>
<keyword evidence="4 6" id="KW-0862">Zinc</keyword>
<comment type="caution">
    <text evidence="9">The sequence shown here is derived from an EMBL/GenBank/DDBJ whole genome shotgun (WGS) entry which is preliminary data.</text>
</comment>
<comment type="cofactor">
    <cofactor evidence="6">
        <name>Zn(2+)</name>
        <dbReference type="ChEBI" id="CHEBI:29105"/>
    </cofactor>
    <text evidence="6">Binds 1 zinc ion per subunit.</text>
</comment>
<dbReference type="CDD" id="cd07332">
    <property type="entry name" value="M48C_Oma1_like"/>
    <property type="match status" value="1"/>
</dbReference>
<dbReference type="Pfam" id="PF01435">
    <property type="entry name" value="Peptidase_M48"/>
    <property type="match status" value="1"/>
</dbReference>
<dbReference type="PANTHER" id="PTHR22726:SF1">
    <property type="entry name" value="METALLOENDOPEPTIDASE OMA1, MITOCHONDRIAL"/>
    <property type="match status" value="1"/>
</dbReference>
<keyword evidence="5 6" id="KW-0482">Metalloprotease</keyword>
<feature type="domain" description="Peptidase M48" evidence="8">
    <location>
        <begin position="83"/>
        <end position="248"/>
    </location>
</feature>
<accession>A0A8J7E640</accession>
<dbReference type="AlphaFoldDB" id="A0A8J7E640"/>
<protein>
    <submittedName>
        <fullName evidence="9">M48 family metallopeptidase</fullName>
    </submittedName>
</protein>
<evidence type="ECO:0000313" key="10">
    <source>
        <dbReference type="Proteomes" id="UP000654482"/>
    </source>
</evidence>